<dbReference type="PANTHER" id="PTHR10510:SF11">
    <property type="entry name" value="CYTOCHROME C OXIDASE SUBUNIT 7A, MITOCHONDRIAL"/>
    <property type="match status" value="1"/>
</dbReference>
<keyword evidence="6" id="KW-0812">Transmembrane</keyword>
<comment type="subcellular location">
    <subcellularLocation>
        <location evidence="1">Mitochondrion inner membrane</location>
    </subcellularLocation>
</comment>
<dbReference type="AlphaFoldDB" id="A0A0T6AZ59"/>
<keyword evidence="3" id="KW-0999">Mitochondrion inner membrane</keyword>
<dbReference type="GO" id="GO:0002082">
    <property type="term" value="P:regulation of oxidative phosphorylation"/>
    <property type="evidence" value="ECO:0007669"/>
    <property type="project" value="TreeGrafter"/>
</dbReference>
<protein>
    <submittedName>
        <fullName evidence="7">Uncharacterized protein</fullName>
    </submittedName>
</protein>
<name>A0A0T6AZ59_9SCAR</name>
<comment type="similarity">
    <text evidence="2">Belongs to the cytochrome c oxidase VIIa family.</text>
</comment>
<keyword evidence="6" id="KW-1133">Transmembrane helix</keyword>
<organism evidence="7 8">
    <name type="scientific">Oryctes borbonicus</name>
    <dbReference type="NCBI Taxonomy" id="1629725"/>
    <lineage>
        <taxon>Eukaryota</taxon>
        <taxon>Metazoa</taxon>
        <taxon>Ecdysozoa</taxon>
        <taxon>Arthropoda</taxon>
        <taxon>Hexapoda</taxon>
        <taxon>Insecta</taxon>
        <taxon>Pterygota</taxon>
        <taxon>Neoptera</taxon>
        <taxon>Endopterygota</taxon>
        <taxon>Coleoptera</taxon>
        <taxon>Polyphaga</taxon>
        <taxon>Scarabaeiformia</taxon>
        <taxon>Scarabaeidae</taxon>
        <taxon>Dynastinae</taxon>
        <taxon>Oryctes</taxon>
    </lineage>
</organism>
<comment type="caution">
    <text evidence="7">The sequence shown here is derived from an EMBL/GenBank/DDBJ whole genome shotgun (WGS) entry which is preliminary data.</text>
</comment>
<dbReference type="GO" id="GO:0006123">
    <property type="term" value="P:mitochondrial electron transport, cytochrome c to oxygen"/>
    <property type="evidence" value="ECO:0007669"/>
    <property type="project" value="InterPro"/>
</dbReference>
<dbReference type="GO" id="GO:0045277">
    <property type="term" value="C:respiratory chain complex IV"/>
    <property type="evidence" value="ECO:0007669"/>
    <property type="project" value="InterPro"/>
</dbReference>
<sequence length="100" mass="11307">MVLKLYRIASKVVTLNSILRNAERRVLLNTFHKARSNSTAAWPPPKLLKRFSLFQMDNNLPVHLKGGFSDKMLYNSTVVLIGIGLIDGFYTLLTMAKKKA</sequence>
<evidence type="ECO:0000313" key="7">
    <source>
        <dbReference type="EMBL" id="KRT80133.1"/>
    </source>
</evidence>
<evidence type="ECO:0000256" key="3">
    <source>
        <dbReference type="ARBA" id="ARBA00022792"/>
    </source>
</evidence>
<dbReference type="SUPFAM" id="SSF81419">
    <property type="entry name" value="Mitochondrial cytochrome c oxidase subunit VIIa"/>
    <property type="match status" value="1"/>
</dbReference>
<evidence type="ECO:0000256" key="1">
    <source>
        <dbReference type="ARBA" id="ARBA00004273"/>
    </source>
</evidence>
<dbReference type="Proteomes" id="UP000051574">
    <property type="component" value="Unassembled WGS sequence"/>
</dbReference>
<keyword evidence="5 6" id="KW-0472">Membrane</keyword>
<dbReference type="OrthoDB" id="5966508at2759"/>
<keyword evidence="8" id="KW-1185">Reference proteome</keyword>
<evidence type="ECO:0000313" key="8">
    <source>
        <dbReference type="Proteomes" id="UP000051574"/>
    </source>
</evidence>
<reference evidence="7 8" key="1">
    <citation type="submission" date="2015-09" db="EMBL/GenBank/DDBJ databases">
        <title>Draft genome of the scarab beetle Oryctes borbonicus.</title>
        <authorList>
            <person name="Meyer J.M."/>
            <person name="Markov G.V."/>
            <person name="Baskaran P."/>
            <person name="Herrmann M."/>
            <person name="Sommer R.J."/>
            <person name="Roedelsperger C."/>
        </authorList>
    </citation>
    <scope>NUCLEOTIDE SEQUENCE [LARGE SCALE GENOMIC DNA]</scope>
    <source>
        <strain evidence="7">OB123</strain>
        <tissue evidence="7">Whole animal</tissue>
    </source>
</reference>
<feature type="transmembrane region" description="Helical" evidence="6">
    <location>
        <begin position="72"/>
        <end position="93"/>
    </location>
</feature>
<accession>A0A0T6AZ59</accession>
<dbReference type="GO" id="GO:0097250">
    <property type="term" value="P:mitochondrial respirasome assembly"/>
    <property type="evidence" value="ECO:0007669"/>
    <property type="project" value="TreeGrafter"/>
</dbReference>
<dbReference type="InterPro" id="IPR036539">
    <property type="entry name" value="Cyt_c_oxidase_su7a_sf"/>
</dbReference>
<dbReference type="PANTHER" id="PTHR10510">
    <property type="entry name" value="CYTOCHROME C OXIDASE POLYPEPTIDE 7A"/>
    <property type="match status" value="1"/>
</dbReference>
<keyword evidence="4" id="KW-0496">Mitochondrion</keyword>
<dbReference type="InterPro" id="IPR003177">
    <property type="entry name" value="Cytc_oxidase_su7a_met"/>
</dbReference>
<dbReference type="Gene3D" id="4.10.91.10">
    <property type="entry name" value="Cytochrome c oxidase, subunit VIIa"/>
    <property type="match status" value="1"/>
</dbReference>
<proteinExistence type="inferred from homology"/>
<evidence type="ECO:0000256" key="2">
    <source>
        <dbReference type="ARBA" id="ARBA00009331"/>
    </source>
</evidence>
<dbReference type="EMBL" id="LJIG01022522">
    <property type="protein sequence ID" value="KRT80133.1"/>
    <property type="molecule type" value="Genomic_DNA"/>
</dbReference>
<gene>
    <name evidence="7" type="ORF">AMK59_7211</name>
</gene>
<evidence type="ECO:0000256" key="4">
    <source>
        <dbReference type="ARBA" id="ARBA00023128"/>
    </source>
</evidence>
<evidence type="ECO:0000256" key="6">
    <source>
        <dbReference type="SAM" id="Phobius"/>
    </source>
</evidence>
<dbReference type="GO" id="GO:0005743">
    <property type="term" value="C:mitochondrial inner membrane"/>
    <property type="evidence" value="ECO:0007669"/>
    <property type="project" value="UniProtKB-SubCell"/>
</dbReference>
<evidence type="ECO:0000256" key="5">
    <source>
        <dbReference type="ARBA" id="ARBA00023136"/>
    </source>
</evidence>